<protein>
    <submittedName>
        <fullName evidence="1">Terminase</fullName>
    </submittedName>
</protein>
<gene>
    <name evidence="1" type="ORF">CKJ54_16385</name>
</gene>
<reference evidence="1 2" key="1">
    <citation type="submission" date="2017-08" db="EMBL/GenBank/DDBJ databases">
        <title>Phylogentic analysis of Mycobacterium avium complex whole genomes.</title>
        <authorList>
            <person name="Caverly L.J."/>
            <person name="Spilker T."/>
            <person name="LiPuma J."/>
        </authorList>
    </citation>
    <scope>NUCLEOTIDE SEQUENCE [LARGE SCALE GENOMIC DNA]</scope>
    <source>
        <strain evidence="1 2">FLAC0026</strain>
    </source>
</reference>
<evidence type="ECO:0000313" key="2">
    <source>
        <dbReference type="Proteomes" id="UP000216246"/>
    </source>
</evidence>
<dbReference type="EMBL" id="CP023147">
    <property type="protein sequence ID" value="ASW91275.1"/>
    <property type="molecule type" value="Genomic_DNA"/>
</dbReference>
<organism evidence="1 2">
    <name type="scientific">Mycobacterium marseillense</name>
    <dbReference type="NCBI Taxonomy" id="701042"/>
    <lineage>
        <taxon>Bacteria</taxon>
        <taxon>Bacillati</taxon>
        <taxon>Actinomycetota</taxon>
        <taxon>Actinomycetes</taxon>
        <taxon>Mycobacteriales</taxon>
        <taxon>Mycobacteriaceae</taxon>
        <taxon>Mycobacterium</taxon>
        <taxon>Mycobacterium avium complex (MAC)</taxon>
    </lineage>
</organism>
<dbReference type="PANTHER" id="PTHR41287:SF1">
    <property type="entry name" value="PROTEIN YMFN"/>
    <property type="match status" value="1"/>
</dbReference>
<dbReference type="InterPro" id="IPR005021">
    <property type="entry name" value="Terminase_largesu-like"/>
</dbReference>
<dbReference type="InterPro" id="IPR027417">
    <property type="entry name" value="P-loop_NTPase"/>
</dbReference>
<dbReference type="RefSeq" id="WP_095577492.1">
    <property type="nucleotide sequence ID" value="NZ_CP023147.1"/>
</dbReference>
<dbReference type="Gene3D" id="3.40.50.300">
    <property type="entry name" value="P-loop containing nucleotide triphosphate hydrolases"/>
    <property type="match status" value="1"/>
</dbReference>
<sequence length="490" mass="53052">MPAGPKRAADPSPLPFVSDLAGADRFASFCAEYLIVPKGKGVDEPMILRPWQVDMLRPVLDPDPRPAVAGIMCPRGTGKTSLMAALGLYELFLGPDGNEIPIVAVDERQAGLTLKPAIRMVELSPELGSRAQIYRDHIKIPGKGSTLTALPAEAKRLEGLGTWTLALADEVGVISPDTWQTLLLGLGKLPGATAIGIGTPPNASTSVLFDLRKYSQENPEDPTFAFVEYSADGFAHHPADCQHCWELANPALDDFLTRNSMRALLPPKTTEGNFRRARLCQVVSENVNPFIPLDVWSGLERTGPVPDGAEVVIGLDGSWGGKNADATALVIGSVGAVPHYDLLAVWENDGTPDWRVPVLEVEETIRQARTRWSVSELVSDPFRWGRSLQLLASEGLKVTEFPWSPSRTTRATTDLYSAATAGKFTHSGDETLTRHVLAATVIESNGGLRIGKTSRRRGAAKVDAAAALLMTHSRCQWLGTRKKKRTVSFR</sequence>
<evidence type="ECO:0000313" key="1">
    <source>
        <dbReference type="EMBL" id="ASW91275.1"/>
    </source>
</evidence>
<proteinExistence type="predicted"/>
<name>A0AAC9VWA8_9MYCO</name>
<accession>A0AAC9VWA8</accession>
<dbReference type="KEGG" id="mmal:CKJ54_16385"/>
<dbReference type="Proteomes" id="UP000216246">
    <property type="component" value="Chromosome"/>
</dbReference>
<dbReference type="SUPFAM" id="SSF52540">
    <property type="entry name" value="P-loop containing nucleoside triphosphate hydrolases"/>
    <property type="match status" value="1"/>
</dbReference>
<dbReference type="AlphaFoldDB" id="A0AAC9VWA8"/>
<dbReference type="PANTHER" id="PTHR41287">
    <property type="match status" value="1"/>
</dbReference>